<feature type="compositionally biased region" description="Basic and acidic residues" evidence="4">
    <location>
        <begin position="500"/>
        <end position="518"/>
    </location>
</feature>
<feature type="region of interest" description="Disordered" evidence="4">
    <location>
        <begin position="318"/>
        <end position="343"/>
    </location>
</feature>
<dbReference type="PANTHER" id="PTHR12378:SF83">
    <property type="entry name" value="PPPDE DOMAIN-CONTAINING PROTEIN"/>
    <property type="match status" value="1"/>
</dbReference>
<feature type="compositionally biased region" description="Basic residues" evidence="4">
    <location>
        <begin position="536"/>
        <end position="551"/>
    </location>
</feature>
<dbReference type="GO" id="GO:0006508">
    <property type="term" value="P:proteolysis"/>
    <property type="evidence" value="ECO:0007669"/>
    <property type="project" value="UniProtKB-KW"/>
</dbReference>
<feature type="compositionally biased region" description="Basic and acidic residues" evidence="4">
    <location>
        <begin position="444"/>
        <end position="461"/>
    </location>
</feature>
<dbReference type="AlphaFoldDB" id="A0A151TF03"/>
<keyword evidence="2" id="KW-0645">Protease</keyword>
<keyword evidence="3" id="KW-0378">Hydrolase</keyword>
<proteinExistence type="inferred from homology"/>
<comment type="similarity">
    <text evidence="1">Belongs to the DeSI family.</text>
</comment>
<sequence>MALSNFGGLFHFTLSSSGYPLLQYKRDKSVTPFCIFSKVKSAGNIPGNTPVYLNVYDLTTVNGYMFWAGLGIFHSGVEVYGVEYAFGAHDYPTSGVFEVEPRQCPGFKFRKSIFMGTTSLDPFQIREFMERQSANFNGDTYHLIVKNCNHFCEDICYKLTGNSIPKWVNRLARIGSFCNCILPEALKTSTVQHDPNVQGCEIQAPWIFLERILDMKGEEEELKMLEFLKLEAPKLMEQMIVHKVPNLEAFVRTLDPRRLKWTSRPNSLPGTGHFKSETGRSGIRECLENEVGERVVPIGERVVPIGEWAVLVWRTGRSRGRTGRSGGRTDRSGNRTGRSAGFENGPFQLRNLGRFEGSKTGVPILERAVPVDQGEFGGRDQEIPVLVQPLFIQVRKIRLRVTSRMPTVKLWILAFDFNFREGNLHSSCSTFNFIGRVLEKTQKKHDEKHLRSTSHNEEDHTSSSVIRKAHGVIKDTKRREKNTRARIHKSKLHVSRQTQKKHDEKHLRSTSHNEEDHTSSSVIRKAHGVIKDTKRREKNTRARIHKSKLHVSRQGRGSIRFLGVNTVRIEVLNYNTAVLNSIRPY</sequence>
<accession>A0A151TF03</accession>
<dbReference type="Gene3D" id="3.90.1720.30">
    <property type="entry name" value="PPPDE domains"/>
    <property type="match status" value="1"/>
</dbReference>
<evidence type="ECO:0000256" key="1">
    <source>
        <dbReference type="ARBA" id="ARBA00008140"/>
    </source>
</evidence>
<dbReference type="EMBL" id="CM003608">
    <property type="protein sequence ID" value="KYP65576.1"/>
    <property type="molecule type" value="Genomic_DNA"/>
</dbReference>
<evidence type="ECO:0000256" key="2">
    <source>
        <dbReference type="ARBA" id="ARBA00022670"/>
    </source>
</evidence>
<feature type="compositionally biased region" description="Basic residues" evidence="4">
    <location>
        <begin position="479"/>
        <end position="494"/>
    </location>
</feature>
<feature type="region of interest" description="Disordered" evidence="4">
    <location>
        <begin position="444"/>
        <end position="551"/>
    </location>
</feature>
<evidence type="ECO:0000256" key="3">
    <source>
        <dbReference type="ARBA" id="ARBA00022801"/>
    </source>
</evidence>
<dbReference type="Proteomes" id="UP000075243">
    <property type="component" value="Chromosome 6"/>
</dbReference>
<reference evidence="6 7" key="1">
    <citation type="journal article" date="2012" name="Nat. Biotechnol.">
        <title>Draft genome sequence of pigeonpea (Cajanus cajan), an orphan legume crop of resource-poor farmers.</title>
        <authorList>
            <person name="Varshney R.K."/>
            <person name="Chen W."/>
            <person name="Li Y."/>
            <person name="Bharti A.K."/>
            <person name="Saxena R.K."/>
            <person name="Schlueter J.A."/>
            <person name="Donoghue M.T."/>
            <person name="Azam S."/>
            <person name="Fan G."/>
            <person name="Whaley A.M."/>
            <person name="Farmer A.D."/>
            <person name="Sheridan J."/>
            <person name="Iwata A."/>
            <person name="Tuteja R."/>
            <person name="Penmetsa R.V."/>
            <person name="Wu W."/>
            <person name="Upadhyaya H.D."/>
            <person name="Yang S.P."/>
            <person name="Shah T."/>
            <person name="Saxena K.B."/>
            <person name="Michael T."/>
            <person name="McCombie W.R."/>
            <person name="Yang B."/>
            <person name="Zhang G."/>
            <person name="Yang H."/>
            <person name="Wang J."/>
            <person name="Spillane C."/>
            <person name="Cook D.R."/>
            <person name="May G.D."/>
            <person name="Xu X."/>
            <person name="Jackson S.A."/>
        </authorList>
    </citation>
    <scope>NUCLEOTIDE SEQUENCE [LARGE SCALE GENOMIC DNA]</scope>
    <source>
        <strain evidence="7">cv. Asha</strain>
    </source>
</reference>
<dbReference type="Gramene" id="C.cajan_11485.t">
    <property type="protein sequence ID" value="C.cajan_11485.t"/>
    <property type="gene ID" value="C.cajan_11485"/>
</dbReference>
<gene>
    <name evidence="6" type="ORF">KK1_011824</name>
</gene>
<keyword evidence="7" id="KW-1185">Reference proteome</keyword>
<dbReference type="PANTHER" id="PTHR12378">
    <property type="entry name" value="DESUMOYLATING ISOPEPTIDASE"/>
    <property type="match status" value="1"/>
</dbReference>
<dbReference type="InterPro" id="IPR008580">
    <property type="entry name" value="PPPDE_dom"/>
</dbReference>
<dbReference type="PROSITE" id="PS51858">
    <property type="entry name" value="PPPDE"/>
    <property type="match status" value="1"/>
</dbReference>
<dbReference type="GO" id="GO:0101005">
    <property type="term" value="F:deubiquitinase activity"/>
    <property type="evidence" value="ECO:0007669"/>
    <property type="project" value="TreeGrafter"/>
</dbReference>
<dbReference type="Pfam" id="PF05903">
    <property type="entry name" value="Peptidase_C97"/>
    <property type="match status" value="1"/>
</dbReference>
<dbReference type="SMART" id="SM01179">
    <property type="entry name" value="DUF862"/>
    <property type="match status" value="1"/>
</dbReference>
<protein>
    <submittedName>
        <fullName evidence="6">UPF0326 protein At4g17486 family</fullName>
    </submittedName>
</protein>
<evidence type="ECO:0000313" key="6">
    <source>
        <dbReference type="EMBL" id="KYP65576.1"/>
    </source>
</evidence>
<feature type="domain" description="PPPDE" evidence="5">
    <location>
        <begin position="49"/>
        <end position="186"/>
    </location>
</feature>
<name>A0A151TF03_CAJCA</name>
<dbReference type="GO" id="GO:0016579">
    <property type="term" value="P:protein deubiquitination"/>
    <property type="evidence" value="ECO:0007669"/>
    <property type="project" value="TreeGrafter"/>
</dbReference>
<evidence type="ECO:0000256" key="4">
    <source>
        <dbReference type="SAM" id="MobiDB-lite"/>
    </source>
</evidence>
<evidence type="ECO:0000259" key="5">
    <source>
        <dbReference type="PROSITE" id="PS51858"/>
    </source>
</evidence>
<evidence type="ECO:0000313" key="7">
    <source>
        <dbReference type="Proteomes" id="UP000075243"/>
    </source>
</evidence>
<organism evidence="6 7">
    <name type="scientific">Cajanus cajan</name>
    <name type="common">Pigeon pea</name>
    <name type="synonym">Cajanus indicus</name>
    <dbReference type="NCBI Taxonomy" id="3821"/>
    <lineage>
        <taxon>Eukaryota</taxon>
        <taxon>Viridiplantae</taxon>
        <taxon>Streptophyta</taxon>
        <taxon>Embryophyta</taxon>
        <taxon>Tracheophyta</taxon>
        <taxon>Spermatophyta</taxon>
        <taxon>Magnoliopsida</taxon>
        <taxon>eudicotyledons</taxon>
        <taxon>Gunneridae</taxon>
        <taxon>Pentapetalae</taxon>
        <taxon>rosids</taxon>
        <taxon>fabids</taxon>
        <taxon>Fabales</taxon>
        <taxon>Fabaceae</taxon>
        <taxon>Papilionoideae</taxon>
        <taxon>50 kb inversion clade</taxon>
        <taxon>NPAAA clade</taxon>
        <taxon>indigoferoid/millettioid clade</taxon>
        <taxon>Phaseoleae</taxon>
        <taxon>Cajanus</taxon>
    </lineage>
</organism>
<dbReference type="InterPro" id="IPR042266">
    <property type="entry name" value="PPPDE_sf"/>
</dbReference>